<evidence type="ECO:0000256" key="5">
    <source>
        <dbReference type="SAM" id="Phobius"/>
    </source>
</evidence>
<reference evidence="6 7" key="1">
    <citation type="journal article" date="2017" name="Int. J. Syst. Evol. Microbiol.">
        <title>Pseudokineococcus basanitobsidens sp. nov., isolated from volcanic rock.</title>
        <authorList>
            <person name="Lee D.W."/>
            <person name="Park M.Y."/>
            <person name="Kim J.J."/>
            <person name="Kim B.S."/>
        </authorList>
    </citation>
    <scope>NUCLEOTIDE SEQUENCE [LARGE SCALE GENOMIC DNA]</scope>
    <source>
        <strain evidence="6 7">DSM 103726</strain>
    </source>
</reference>
<evidence type="ECO:0000256" key="1">
    <source>
        <dbReference type="ARBA" id="ARBA00004141"/>
    </source>
</evidence>
<keyword evidence="3 5" id="KW-1133">Transmembrane helix</keyword>
<sequence>MFVATVVLSIVLAALLVVSARGKLTHDATIMRIMRHVGASDRLVRVLAYLEIAGAVGLLVGLVGPLGWIGVLAGVGVVLYFLGALVAHLRVGDKNVVAPAVPLVLAVVVLALRSASA</sequence>
<evidence type="ECO:0000256" key="3">
    <source>
        <dbReference type="ARBA" id="ARBA00022989"/>
    </source>
</evidence>
<comment type="subcellular location">
    <subcellularLocation>
        <location evidence="1">Membrane</location>
        <topology evidence="1">Multi-pass membrane protein</topology>
    </subcellularLocation>
</comment>
<dbReference type="InterPro" id="IPR032808">
    <property type="entry name" value="DoxX"/>
</dbReference>
<protein>
    <submittedName>
        <fullName evidence="6">DoxX family protein</fullName>
    </submittedName>
</protein>
<evidence type="ECO:0000256" key="2">
    <source>
        <dbReference type="ARBA" id="ARBA00022692"/>
    </source>
</evidence>
<organism evidence="6 7">
    <name type="scientific">Pseudokineococcus basanitobsidens</name>
    <dbReference type="NCBI Taxonomy" id="1926649"/>
    <lineage>
        <taxon>Bacteria</taxon>
        <taxon>Bacillati</taxon>
        <taxon>Actinomycetota</taxon>
        <taxon>Actinomycetes</taxon>
        <taxon>Kineosporiales</taxon>
        <taxon>Kineosporiaceae</taxon>
        <taxon>Pseudokineococcus</taxon>
    </lineage>
</organism>
<keyword evidence="7" id="KW-1185">Reference proteome</keyword>
<evidence type="ECO:0000313" key="6">
    <source>
        <dbReference type="EMBL" id="MEJ5946584.1"/>
    </source>
</evidence>
<feature type="transmembrane region" description="Helical" evidence="5">
    <location>
        <begin position="46"/>
        <end position="64"/>
    </location>
</feature>
<gene>
    <name evidence="6" type="ORF">WDZ17_14900</name>
</gene>
<dbReference type="Proteomes" id="UP001387100">
    <property type="component" value="Unassembled WGS sequence"/>
</dbReference>
<dbReference type="EMBL" id="JBBIAA010000026">
    <property type="protein sequence ID" value="MEJ5946584.1"/>
    <property type="molecule type" value="Genomic_DNA"/>
</dbReference>
<comment type="caution">
    <text evidence="6">The sequence shown here is derived from an EMBL/GenBank/DDBJ whole genome shotgun (WGS) entry which is preliminary data.</text>
</comment>
<feature type="transmembrane region" description="Helical" evidence="5">
    <location>
        <begin position="96"/>
        <end position="115"/>
    </location>
</feature>
<accession>A0ABU8RNE4</accession>
<name>A0ABU8RNE4_9ACTN</name>
<dbReference type="Pfam" id="PF13564">
    <property type="entry name" value="DoxX_2"/>
    <property type="match status" value="1"/>
</dbReference>
<feature type="transmembrane region" description="Helical" evidence="5">
    <location>
        <begin position="71"/>
        <end position="90"/>
    </location>
</feature>
<keyword evidence="2 5" id="KW-0812">Transmembrane</keyword>
<evidence type="ECO:0000256" key="4">
    <source>
        <dbReference type="ARBA" id="ARBA00023136"/>
    </source>
</evidence>
<evidence type="ECO:0000313" key="7">
    <source>
        <dbReference type="Proteomes" id="UP001387100"/>
    </source>
</evidence>
<proteinExistence type="predicted"/>
<keyword evidence="4 5" id="KW-0472">Membrane</keyword>
<dbReference type="RefSeq" id="WP_339575965.1">
    <property type="nucleotide sequence ID" value="NZ_JBBIAA010000026.1"/>
</dbReference>